<feature type="chain" id="PRO_5040366595" evidence="7">
    <location>
        <begin position="20"/>
        <end position="386"/>
    </location>
</feature>
<comment type="similarity">
    <text evidence="1">Belongs to the peptidase A1 family.</text>
</comment>
<keyword evidence="6" id="KW-1015">Disulfide bond</keyword>
<feature type="active site" evidence="5">
    <location>
        <position position="105"/>
    </location>
</feature>
<evidence type="ECO:0000256" key="1">
    <source>
        <dbReference type="ARBA" id="ARBA00007447"/>
    </source>
</evidence>
<dbReference type="EMBL" id="MU003847">
    <property type="protein sequence ID" value="KAF2717296.1"/>
    <property type="molecule type" value="Genomic_DNA"/>
</dbReference>
<evidence type="ECO:0000313" key="10">
    <source>
        <dbReference type="Proteomes" id="UP000799441"/>
    </source>
</evidence>
<evidence type="ECO:0000256" key="2">
    <source>
        <dbReference type="ARBA" id="ARBA00022670"/>
    </source>
</evidence>
<dbReference type="Pfam" id="PF00026">
    <property type="entry name" value="Asp"/>
    <property type="match status" value="1"/>
</dbReference>
<feature type="domain" description="Peptidase A1" evidence="8">
    <location>
        <begin position="89"/>
        <end position="383"/>
    </location>
</feature>
<dbReference type="InterPro" id="IPR033121">
    <property type="entry name" value="PEPTIDASE_A1"/>
</dbReference>
<name>A0A9P4Q2R1_9PEZI</name>
<accession>A0A9P4Q2R1</accession>
<dbReference type="AlphaFoldDB" id="A0A9P4Q2R1"/>
<dbReference type="InterPro" id="IPR001461">
    <property type="entry name" value="Aspartic_peptidase_A1"/>
</dbReference>
<feature type="disulfide bond" evidence="6">
    <location>
        <begin position="311"/>
        <end position="344"/>
    </location>
</feature>
<dbReference type="Gene3D" id="2.40.70.10">
    <property type="entry name" value="Acid Proteases"/>
    <property type="match status" value="2"/>
</dbReference>
<keyword evidence="4" id="KW-0378">Hydrolase</keyword>
<dbReference type="PROSITE" id="PS51767">
    <property type="entry name" value="PEPTIDASE_A1"/>
    <property type="match status" value="1"/>
</dbReference>
<feature type="signal peptide" evidence="7">
    <location>
        <begin position="1"/>
        <end position="19"/>
    </location>
</feature>
<keyword evidence="7" id="KW-0732">Signal</keyword>
<keyword evidence="2 9" id="KW-0645">Protease</keyword>
<dbReference type="GO" id="GO:0006508">
    <property type="term" value="P:proteolysis"/>
    <property type="evidence" value="ECO:0007669"/>
    <property type="project" value="UniProtKB-KW"/>
</dbReference>
<proteinExistence type="inferred from homology"/>
<dbReference type="FunFam" id="2.40.70.10:FF:000026">
    <property type="entry name" value="Endothiapepsin"/>
    <property type="match status" value="1"/>
</dbReference>
<evidence type="ECO:0000256" key="4">
    <source>
        <dbReference type="ARBA" id="ARBA00022801"/>
    </source>
</evidence>
<evidence type="ECO:0000256" key="5">
    <source>
        <dbReference type="PIRSR" id="PIRSR601461-1"/>
    </source>
</evidence>
<evidence type="ECO:0000256" key="6">
    <source>
        <dbReference type="PIRSR" id="PIRSR601461-2"/>
    </source>
</evidence>
<dbReference type="CDD" id="cd06097">
    <property type="entry name" value="Aspergillopepsin_like"/>
    <property type="match status" value="1"/>
</dbReference>
<comment type="caution">
    <text evidence="9">The sequence shown here is derived from an EMBL/GenBank/DDBJ whole genome shotgun (WGS) entry which is preliminary data.</text>
</comment>
<evidence type="ECO:0000256" key="3">
    <source>
        <dbReference type="ARBA" id="ARBA00022750"/>
    </source>
</evidence>
<keyword evidence="10" id="KW-1185">Reference proteome</keyword>
<dbReference type="PANTHER" id="PTHR47966">
    <property type="entry name" value="BETA-SITE APP-CLEAVING ENZYME, ISOFORM A-RELATED"/>
    <property type="match status" value="1"/>
</dbReference>
<dbReference type="Proteomes" id="UP000799441">
    <property type="component" value="Unassembled WGS sequence"/>
</dbReference>
<feature type="active site" evidence="5">
    <location>
        <position position="275"/>
    </location>
</feature>
<dbReference type="GO" id="GO:0004190">
    <property type="term" value="F:aspartic-type endopeptidase activity"/>
    <property type="evidence" value="ECO:0007669"/>
    <property type="project" value="UniProtKB-KW"/>
</dbReference>
<organism evidence="9 10">
    <name type="scientific">Polychaeton citri CBS 116435</name>
    <dbReference type="NCBI Taxonomy" id="1314669"/>
    <lineage>
        <taxon>Eukaryota</taxon>
        <taxon>Fungi</taxon>
        <taxon>Dikarya</taxon>
        <taxon>Ascomycota</taxon>
        <taxon>Pezizomycotina</taxon>
        <taxon>Dothideomycetes</taxon>
        <taxon>Dothideomycetidae</taxon>
        <taxon>Capnodiales</taxon>
        <taxon>Capnodiaceae</taxon>
        <taxon>Polychaeton</taxon>
    </lineage>
</organism>
<gene>
    <name evidence="9" type="ORF">K431DRAFT_160152</name>
</gene>
<dbReference type="OrthoDB" id="2747330at2759"/>
<protein>
    <submittedName>
        <fullName evidence="9">Acid protease</fullName>
    </submittedName>
</protein>
<dbReference type="InterPro" id="IPR021109">
    <property type="entry name" value="Peptidase_aspartic_dom_sf"/>
</dbReference>
<dbReference type="PANTHER" id="PTHR47966:SF2">
    <property type="entry name" value="ASPERGILLOPEPSIN-1-RELATED"/>
    <property type="match status" value="1"/>
</dbReference>
<evidence type="ECO:0000256" key="7">
    <source>
        <dbReference type="SAM" id="SignalP"/>
    </source>
</evidence>
<evidence type="ECO:0000313" key="9">
    <source>
        <dbReference type="EMBL" id="KAF2717296.1"/>
    </source>
</evidence>
<sequence length="386" mass="40094">MASFFSAAALVASAALTAAAPAELVGRSSFTVNQIEKGTIYKSGPLQLLKTYQKYAKVGAVTPEDVQIAAAAAQSGTVSANPQAYDSSYLSPVTIGGTTFSLDFDTGSADLWVFSTQQPASQRSGHTAYTQTGTKKSGYTWDISYGDGSGAKGNVYVDKVVVGGVTATSQAVEAATSVSSSFTSDTDNDGLLGLAFSSINTVSPVQQTTFFDTVKSTLSQKLFAVRLRKGTAGSYDFGKIDSSKYTGAITYVPVNTANGFWQFTASGVSGASIADTGTTLLYLPDSNVDAYYAKVSSAYYSSSQGGYVFSCSATLPDYKVTIGGTVFTVPGSYINYAPVSGSTCFGGIQSSNGIGFNIFGDIFLKATYTIFDQTQSSPRLGFAKGA</sequence>
<dbReference type="PRINTS" id="PR00792">
    <property type="entry name" value="PEPSIN"/>
</dbReference>
<dbReference type="SUPFAM" id="SSF50630">
    <property type="entry name" value="Acid proteases"/>
    <property type="match status" value="1"/>
</dbReference>
<reference evidence="9" key="1">
    <citation type="journal article" date="2020" name="Stud. Mycol.">
        <title>101 Dothideomycetes genomes: a test case for predicting lifestyles and emergence of pathogens.</title>
        <authorList>
            <person name="Haridas S."/>
            <person name="Albert R."/>
            <person name="Binder M."/>
            <person name="Bloem J."/>
            <person name="Labutti K."/>
            <person name="Salamov A."/>
            <person name="Andreopoulos B."/>
            <person name="Baker S."/>
            <person name="Barry K."/>
            <person name="Bills G."/>
            <person name="Bluhm B."/>
            <person name="Cannon C."/>
            <person name="Castanera R."/>
            <person name="Culley D."/>
            <person name="Daum C."/>
            <person name="Ezra D."/>
            <person name="Gonzalez J."/>
            <person name="Henrissat B."/>
            <person name="Kuo A."/>
            <person name="Liang C."/>
            <person name="Lipzen A."/>
            <person name="Lutzoni F."/>
            <person name="Magnuson J."/>
            <person name="Mondo S."/>
            <person name="Nolan M."/>
            <person name="Ohm R."/>
            <person name="Pangilinan J."/>
            <person name="Park H.-J."/>
            <person name="Ramirez L."/>
            <person name="Alfaro M."/>
            <person name="Sun H."/>
            <person name="Tritt A."/>
            <person name="Yoshinaga Y."/>
            <person name="Zwiers L.-H."/>
            <person name="Turgeon B."/>
            <person name="Goodwin S."/>
            <person name="Spatafora J."/>
            <person name="Crous P."/>
            <person name="Grigoriev I."/>
        </authorList>
    </citation>
    <scope>NUCLEOTIDE SEQUENCE</scope>
    <source>
        <strain evidence="9">CBS 116435</strain>
    </source>
</reference>
<keyword evidence="3" id="KW-0064">Aspartyl protease</keyword>
<dbReference type="InterPro" id="IPR034163">
    <property type="entry name" value="Aspergillopepsin-like_cat_dom"/>
</dbReference>
<evidence type="ECO:0000259" key="8">
    <source>
        <dbReference type="PROSITE" id="PS51767"/>
    </source>
</evidence>